<dbReference type="InterPro" id="IPR005829">
    <property type="entry name" value="Sugar_transporter_CS"/>
</dbReference>
<dbReference type="GO" id="GO:0022857">
    <property type="term" value="F:transmembrane transporter activity"/>
    <property type="evidence" value="ECO:0007669"/>
    <property type="project" value="InterPro"/>
</dbReference>
<dbReference type="Gene3D" id="1.20.1250.20">
    <property type="entry name" value="MFS general substrate transporter like domains"/>
    <property type="match status" value="1"/>
</dbReference>
<evidence type="ECO:0000256" key="6">
    <source>
        <dbReference type="ARBA" id="ARBA00022989"/>
    </source>
</evidence>
<keyword evidence="13" id="KW-1185">Reference proteome</keyword>
<reference evidence="12" key="1">
    <citation type="submission" date="2021-04" db="EMBL/GenBank/DDBJ databases">
        <title>Draft genome of Fusarium avenaceum strain F156N33, isolated from an atmospheric sample in Virginia.</title>
        <authorList>
            <person name="Yang S."/>
            <person name="Vinatzer B.A."/>
            <person name="Coleman J."/>
        </authorList>
    </citation>
    <scope>NUCLEOTIDE SEQUENCE</scope>
    <source>
        <strain evidence="12">F156N33</strain>
    </source>
</reference>
<evidence type="ECO:0000256" key="10">
    <source>
        <dbReference type="SAM" id="Phobius"/>
    </source>
</evidence>
<keyword evidence="4 10" id="KW-0812">Transmembrane</keyword>
<feature type="transmembrane region" description="Helical" evidence="10">
    <location>
        <begin position="754"/>
        <end position="771"/>
    </location>
</feature>
<evidence type="ECO:0000259" key="11">
    <source>
        <dbReference type="PROSITE" id="PS50850"/>
    </source>
</evidence>
<keyword evidence="5" id="KW-0274">FAD</keyword>
<sequence length="1138" mass="125419">MATTQAQKSDRLRCTIIGAGVSGILMAYKLKQHLNDFVDFQIFEKSPEIGGTWYENRYPGCGCDVPSHCYQYSFAPNPSWSKFYASSQEIQAYLKGVVKHFDLERYITFNTKVESARWSEEAGTWTIELNDGTLVTSEVLINAGGILNHPQLPNVEGLSTFSGPMLHTASWDSSIDLRGKRIGVIGAGASAIQLVPSIQPLVKDMKVFIRTPSWIAPPVALPDSNATNYTYTFEEKKSFKGHKDTYLTTRKGLEDQFNGMFRIFLKASDEQKNIRNLFESRMKQLIPDKALQEKLIPQFETGCRRINPGEGFLTALQKPNVEPVFDSIQKVTSNGIVAGNKEHLVDVLVAATGFNTTFRPRFPIIGRNGVNLQDLWQDDPASYLGVGVAGFPNYLIFLGPNTPISNGSLMGSVEATADYFIRLLHKMIRQRVKSFEVRSDAQEDFNTHTQTVMQDMVWTGTCRSWYKQGTNGKVTGIWAGSSLHYIQVLSEDRWEDYEWEHKSERYSYWGHGLSWIEEPDLDPLGARRQDMLEAMTTIPKKDSDLSFYLWKSDPLPDGCIPDVGLDKTAVSEMEKGQRLTWDEGLPKDVGDSHLNDSSAAAAGIDTHVNVPPSILASLDIMSAQPVAADAASVSDEKRESKTFDVPLNHSESHGNGIVTTIDGVNAATLHNHEVINKAIEAIRFGKFQWQLTFSCGFGFLVDQMILVSISLVTPQAAMEFGPRYATLLSASLYAGMLFGAVVLGGLADNIGRRLVWQLSIFGCSIVTTIAACSPNWAALNVLIVLIGLFAGGNLAIDLTILAEAIPQQWSFILSSLACIWGLGNAITGLIAWPILVNFGCPSGSTPDNCIKGDNMGWRYLYIILGGLCLVMSLIRAFVLRSTESPRWLVSCGRMREAAEVINNISKTNKSDYHITEDQFMSIDRSEASTEVRSLRANIRRAAELFSGPKQLRLMLGLLMIWALIGIAYPLYTIFLPYYLAANGANFGEQSNYTTYRDWTISSIVGIFGPVLSTILVSLPWFKSRRSMLLTGIICAAFSGAFTSVRTAGENLAFSSMTGFSLNALYAIVYSYTPQVLEVQNRGLGTGVLMATGRLASLSAPFIATFADVNTSAPIWVACACFLAIGLIAMVLPVDTMPY</sequence>
<feature type="transmembrane region" description="Helical" evidence="10">
    <location>
        <begin position="953"/>
        <end position="978"/>
    </location>
</feature>
<proteinExistence type="inferred from homology"/>
<dbReference type="Proteomes" id="UP000782241">
    <property type="component" value="Unassembled WGS sequence"/>
</dbReference>
<feature type="transmembrane region" description="Helical" evidence="10">
    <location>
        <begin position="998"/>
        <end position="1021"/>
    </location>
</feature>
<dbReference type="SUPFAM" id="SSF51905">
    <property type="entry name" value="FAD/NAD(P)-binding domain"/>
    <property type="match status" value="3"/>
</dbReference>
<feature type="domain" description="Major facilitator superfamily (MFS) profile" evidence="11">
    <location>
        <begin position="688"/>
        <end position="1137"/>
    </location>
</feature>
<evidence type="ECO:0000256" key="5">
    <source>
        <dbReference type="ARBA" id="ARBA00022827"/>
    </source>
</evidence>
<evidence type="ECO:0000256" key="1">
    <source>
        <dbReference type="ARBA" id="ARBA00004141"/>
    </source>
</evidence>
<feature type="transmembrane region" description="Helical" evidence="10">
    <location>
        <begin position="777"/>
        <end position="800"/>
    </location>
</feature>
<dbReference type="PANTHER" id="PTHR42877">
    <property type="entry name" value="L-ORNITHINE N(5)-MONOOXYGENASE-RELATED"/>
    <property type="match status" value="1"/>
</dbReference>
<dbReference type="GO" id="GO:0016020">
    <property type="term" value="C:membrane"/>
    <property type="evidence" value="ECO:0007669"/>
    <property type="project" value="UniProtKB-SubCell"/>
</dbReference>
<evidence type="ECO:0000256" key="2">
    <source>
        <dbReference type="ARBA" id="ARBA00010139"/>
    </source>
</evidence>
<organism evidence="12 13">
    <name type="scientific">Fusarium avenaceum</name>
    <dbReference type="NCBI Taxonomy" id="40199"/>
    <lineage>
        <taxon>Eukaryota</taxon>
        <taxon>Fungi</taxon>
        <taxon>Dikarya</taxon>
        <taxon>Ascomycota</taxon>
        <taxon>Pezizomycotina</taxon>
        <taxon>Sordariomycetes</taxon>
        <taxon>Hypocreomycetidae</taxon>
        <taxon>Hypocreales</taxon>
        <taxon>Nectriaceae</taxon>
        <taxon>Fusarium</taxon>
        <taxon>Fusarium tricinctum species complex</taxon>
    </lineage>
</organism>
<feature type="transmembrane region" description="Helical" evidence="10">
    <location>
        <begin position="1083"/>
        <end position="1106"/>
    </location>
</feature>
<gene>
    <name evidence="12" type="ORF">KAF25_007982</name>
</gene>
<comment type="similarity">
    <text evidence="2">Belongs to the FAD-binding monooxygenase family.</text>
</comment>
<dbReference type="PROSITE" id="PS00216">
    <property type="entry name" value="SUGAR_TRANSPORT_1"/>
    <property type="match status" value="1"/>
</dbReference>
<dbReference type="GO" id="GO:0050660">
    <property type="term" value="F:flavin adenine dinucleotide binding"/>
    <property type="evidence" value="ECO:0007669"/>
    <property type="project" value="InterPro"/>
</dbReference>
<evidence type="ECO:0000256" key="3">
    <source>
        <dbReference type="ARBA" id="ARBA00022630"/>
    </source>
</evidence>
<dbReference type="PROSITE" id="PS50850">
    <property type="entry name" value="MFS"/>
    <property type="match status" value="1"/>
</dbReference>
<accession>A0A9P7GXG6</accession>
<dbReference type="SUPFAM" id="SSF103473">
    <property type="entry name" value="MFS general substrate transporter"/>
    <property type="match status" value="1"/>
</dbReference>
<dbReference type="Pfam" id="PF07690">
    <property type="entry name" value="MFS_1"/>
    <property type="match status" value="1"/>
</dbReference>
<evidence type="ECO:0000313" key="12">
    <source>
        <dbReference type="EMBL" id="KAG5657949.1"/>
    </source>
</evidence>
<evidence type="ECO:0000313" key="13">
    <source>
        <dbReference type="Proteomes" id="UP000782241"/>
    </source>
</evidence>
<evidence type="ECO:0000256" key="7">
    <source>
        <dbReference type="ARBA" id="ARBA00023002"/>
    </source>
</evidence>
<dbReference type="InterPro" id="IPR020846">
    <property type="entry name" value="MFS_dom"/>
</dbReference>
<keyword evidence="8 10" id="KW-0472">Membrane</keyword>
<comment type="caution">
    <text evidence="12">The sequence shown here is derived from an EMBL/GenBank/DDBJ whole genome shotgun (WGS) entry which is preliminary data.</text>
</comment>
<dbReference type="InterPro" id="IPR020946">
    <property type="entry name" value="Flavin_mOase-like"/>
</dbReference>
<dbReference type="InterPro" id="IPR051209">
    <property type="entry name" value="FAD-bind_Monooxygenase_sf"/>
</dbReference>
<evidence type="ECO:0000256" key="4">
    <source>
        <dbReference type="ARBA" id="ARBA00022692"/>
    </source>
</evidence>
<keyword evidence="6 10" id="KW-1133">Transmembrane helix</keyword>
<dbReference type="AlphaFoldDB" id="A0A9P7GXG6"/>
<keyword evidence="3" id="KW-0285">Flavoprotein</keyword>
<dbReference type="GO" id="GO:0004499">
    <property type="term" value="F:N,N-dimethylaniline monooxygenase activity"/>
    <property type="evidence" value="ECO:0007669"/>
    <property type="project" value="InterPro"/>
</dbReference>
<dbReference type="InterPro" id="IPR036259">
    <property type="entry name" value="MFS_trans_sf"/>
</dbReference>
<dbReference type="EMBL" id="JAGPUO010000016">
    <property type="protein sequence ID" value="KAG5657949.1"/>
    <property type="molecule type" value="Genomic_DNA"/>
</dbReference>
<evidence type="ECO:0000256" key="8">
    <source>
        <dbReference type="ARBA" id="ARBA00023136"/>
    </source>
</evidence>
<dbReference type="Pfam" id="PF00743">
    <property type="entry name" value="FMO-like"/>
    <property type="match status" value="1"/>
</dbReference>
<dbReference type="InterPro" id="IPR011701">
    <property type="entry name" value="MFS"/>
</dbReference>
<dbReference type="PANTHER" id="PTHR42877:SF4">
    <property type="entry name" value="FAD_NAD(P)-BINDING DOMAIN-CONTAINING PROTEIN-RELATED"/>
    <property type="match status" value="1"/>
</dbReference>
<name>A0A9P7GXG6_9HYPO</name>
<comment type="subcellular location">
    <subcellularLocation>
        <location evidence="1">Membrane</location>
        <topology evidence="1">Multi-pass membrane protein</topology>
    </subcellularLocation>
</comment>
<feature type="transmembrane region" description="Helical" evidence="10">
    <location>
        <begin position="812"/>
        <end position="836"/>
    </location>
</feature>
<feature type="transmembrane region" description="Helical" evidence="10">
    <location>
        <begin position="1051"/>
        <end position="1071"/>
    </location>
</feature>
<feature type="transmembrane region" description="Helical" evidence="10">
    <location>
        <begin position="1112"/>
        <end position="1133"/>
    </location>
</feature>
<keyword evidence="9" id="KW-0325">Glycoprotein</keyword>
<feature type="transmembrane region" description="Helical" evidence="10">
    <location>
        <begin position="1028"/>
        <end position="1045"/>
    </location>
</feature>
<evidence type="ECO:0000256" key="9">
    <source>
        <dbReference type="ARBA" id="ARBA00023180"/>
    </source>
</evidence>
<feature type="transmembrane region" description="Helical" evidence="10">
    <location>
        <begin position="724"/>
        <end position="747"/>
    </location>
</feature>
<dbReference type="Gene3D" id="3.50.50.60">
    <property type="entry name" value="FAD/NAD(P)-binding domain"/>
    <property type="match status" value="3"/>
</dbReference>
<keyword evidence="7" id="KW-0560">Oxidoreductase</keyword>
<feature type="transmembrane region" description="Helical" evidence="10">
    <location>
        <begin position="856"/>
        <end position="878"/>
    </location>
</feature>
<protein>
    <recommendedName>
        <fullName evidence="11">Major facilitator superfamily (MFS) profile domain-containing protein</fullName>
    </recommendedName>
</protein>
<dbReference type="GO" id="GO:0050661">
    <property type="term" value="F:NADP binding"/>
    <property type="evidence" value="ECO:0007669"/>
    <property type="project" value="InterPro"/>
</dbReference>
<dbReference type="InterPro" id="IPR036188">
    <property type="entry name" value="FAD/NAD-bd_sf"/>
</dbReference>
<feature type="non-terminal residue" evidence="12">
    <location>
        <position position="1"/>
    </location>
</feature>
<dbReference type="CDD" id="cd17316">
    <property type="entry name" value="MFS_SV2_like"/>
    <property type="match status" value="1"/>
</dbReference>